<keyword evidence="2" id="KW-1185">Reference proteome</keyword>
<evidence type="ECO:0000313" key="1">
    <source>
        <dbReference type="EMBL" id="SMB99037.1"/>
    </source>
</evidence>
<dbReference type="InterPro" id="IPR056510">
    <property type="entry name" value="WapI"/>
</dbReference>
<dbReference type="EMBL" id="FWWW01000090">
    <property type="protein sequence ID" value="SMB99037.1"/>
    <property type="molecule type" value="Genomic_DNA"/>
</dbReference>
<accession>A0A1W1W093</accession>
<protein>
    <submittedName>
        <fullName evidence="1">Uncharacterized protein</fullName>
    </submittedName>
</protein>
<reference evidence="1 2" key="1">
    <citation type="submission" date="2017-04" db="EMBL/GenBank/DDBJ databases">
        <authorList>
            <person name="Afonso C.L."/>
            <person name="Miller P.J."/>
            <person name="Scott M.A."/>
            <person name="Spackman E."/>
            <person name="Goraichik I."/>
            <person name="Dimitrov K.M."/>
            <person name="Suarez D.L."/>
            <person name="Swayne D.E."/>
        </authorList>
    </citation>
    <scope>NUCLEOTIDE SEQUENCE [LARGE SCALE GENOMIC DNA]</scope>
    <source>
        <strain evidence="1 2">DSM 11622</strain>
    </source>
</reference>
<sequence>MDMEAIEEFAIQGDSGDFLRLSFIEVYGFPNSTCPWGGYEVRATIQIKSGNYQVASTLWTSTGEIYTFFEELSKSNERLEGEARLNNYEHNLELVARYDVDGHVSVFGKFREYNSCKNELLFEFETDQTYLQATLTELKRIVAKYGGMKGIKV</sequence>
<proteinExistence type="predicted"/>
<dbReference type="Proteomes" id="UP000192266">
    <property type="component" value="Unassembled WGS sequence"/>
</dbReference>
<dbReference type="STRING" id="645990.SAMN00120144_3678"/>
<organism evidence="1 2">
    <name type="scientific">Hymenobacter roseosalivarius DSM 11622</name>
    <dbReference type="NCBI Taxonomy" id="645990"/>
    <lineage>
        <taxon>Bacteria</taxon>
        <taxon>Pseudomonadati</taxon>
        <taxon>Bacteroidota</taxon>
        <taxon>Cytophagia</taxon>
        <taxon>Cytophagales</taxon>
        <taxon>Hymenobacteraceae</taxon>
        <taxon>Hymenobacter</taxon>
    </lineage>
</organism>
<dbReference type="Pfam" id="PF24716">
    <property type="entry name" value="WapI"/>
    <property type="match status" value="1"/>
</dbReference>
<dbReference type="AlphaFoldDB" id="A0A1W1W093"/>
<evidence type="ECO:0000313" key="2">
    <source>
        <dbReference type="Proteomes" id="UP000192266"/>
    </source>
</evidence>
<name>A0A1W1W093_9BACT</name>
<gene>
    <name evidence="1" type="ORF">SAMN00120144_3678</name>
</gene>